<feature type="non-terminal residue" evidence="1">
    <location>
        <position position="208"/>
    </location>
</feature>
<organism evidence="1 2">
    <name type="scientific">Spiromyces aspiralis</name>
    <dbReference type="NCBI Taxonomy" id="68401"/>
    <lineage>
        <taxon>Eukaryota</taxon>
        <taxon>Fungi</taxon>
        <taxon>Fungi incertae sedis</taxon>
        <taxon>Zoopagomycota</taxon>
        <taxon>Kickxellomycotina</taxon>
        <taxon>Kickxellomycetes</taxon>
        <taxon>Kickxellales</taxon>
        <taxon>Kickxellaceae</taxon>
        <taxon>Spiromyces</taxon>
    </lineage>
</organism>
<comment type="caution">
    <text evidence="1">The sequence shown here is derived from an EMBL/GenBank/DDBJ whole genome shotgun (WGS) entry which is preliminary data.</text>
</comment>
<evidence type="ECO:0000313" key="1">
    <source>
        <dbReference type="EMBL" id="KAJ1676936.1"/>
    </source>
</evidence>
<name>A0ACC1HMN8_9FUNG</name>
<feature type="non-terminal residue" evidence="1">
    <location>
        <position position="1"/>
    </location>
</feature>
<keyword evidence="2" id="KW-1185">Reference proteome</keyword>
<protein>
    <submittedName>
        <fullName evidence="1">Uncharacterized protein</fullName>
    </submittedName>
</protein>
<proteinExistence type="predicted"/>
<reference evidence="1" key="1">
    <citation type="submission" date="2022-06" db="EMBL/GenBank/DDBJ databases">
        <title>Phylogenomic reconstructions and comparative analyses of Kickxellomycotina fungi.</title>
        <authorList>
            <person name="Reynolds N.K."/>
            <person name="Stajich J.E."/>
            <person name="Barry K."/>
            <person name="Grigoriev I.V."/>
            <person name="Crous P."/>
            <person name="Smith M.E."/>
        </authorList>
    </citation>
    <scope>NUCLEOTIDE SEQUENCE</scope>
    <source>
        <strain evidence="1">RSA 2271</strain>
    </source>
</reference>
<dbReference type="EMBL" id="JAMZIH010003262">
    <property type="protein sequence ID" value="KAJ1676936.1"/>
    <property type="molecule type" value="Genomic_DNA"/>
</dbReference>
<evidence type="ECO:0000313" key="2">
    <source>
        <dbReference type="Proteomes" id="UP001145114"/>
    </source>
</evidence>
<gene>
    <name evidence="1" type="ORF">EV182_007209</name>
</gene>
<sequence length="208" mass="22880">VATAAIHSNTINGTAYNNRDSRSFHEPLSPLEVVTDSDEFDANTSSTVTSARISAHDFALYHSHRNIHQHHNQARLPQTPSHSSHPSASGAEDAVADSHPDLEHREQQQQHRAVKDSELEDTLHATGTNNGDKAAREDDEVEVDKSMERRGAEDTHHAPPIASDSGARANSMDMAFERRLNGQGSTARAYLAYRVESQVLAPILDYDE</sequence>
<accession>A0ACC1HMN8</accession>
<dbReference type="Proteomes" id="UP001145114">
    <property type="component" value="Unassembled WGS sequence"/>
</dbReference>